<sequence length="398" mass="41643">MVQVLQSLGSAFAAAPVKSFVTGTPLPELKKGQLSSRRRSNSVVARASDEKIVPVTAVTLTTSMLTFLQSAASAQALTKQDLEDTFTKVEEFSGTVTSTVGTTYETISDIVNKVVTAVKPGIDAAAPILQKSAETVAKVAAPLASDAAREAQKALLSAGLDTEPVLEVGKSVVGKTSDVIQAATPIGSSVLESALSAEPLFLAEAAGGLVLVYLLAPTLLSGLGTAARGYAGNFTAAQALDLLLNQDYTLIDIRTEKDKSRSGIPSLPGGAKNKYIAVPVEELPSKVSGQIRNSRKVEAEVAALKIAYLKRLNKGSRILLIDETGDIAKTVAKSLTSQGFKNVWVVSDGFKGSRGWVQSKLGTDNYGRASFAEVISPSRIISSKLGTRRVACVAQFTT</sequence>
<evidence type="ECO:0000259" key="1">
    <source>
        <dbReference type="PROSITE" id="PS50206"/>
    </source>
</evidence>
<dbReference type="SUPFAM" id="SSF52821">
    <property type="entry name" value="Rhodanese/Cell cycle control phosphatase"/>
    <property type="match status" value="1"/>
</dbReference>
<comment type="caution">
    <text evidence="2">The sequence shown here is derived from an EMBL/GenBank/DDBJ whole genome shotgun (WGS) entry which is preliminary data.</text>
</comment>
<dbReference type="InterPro" id="IPR036873">
    <property type="entry name" value="Rhodanese-like_dom_sf"/>
</dbReference>
<proteinExistence type="predicted"/>
<dbReference type="Gene3D" id="3.40.250.10">
    <property type="entry name" value="Rhodanese-like domain"/>
    <property type="match status" value="1"/>
</dbReference>
<evidence type="ECO:0000313" key="3">
    <source>
        <dbReference type="Proteomes" id="UP001605036"/>
    </source>
</evidence>
<dbReference type="CDD" id="cd00158">
    <property type="entry name" value="RHOD"/>
    <property type="match status" value="1"/>
</dbReference>
<keyword evidence="3" id="KW-1185">Reference proteome</keyword>
<dbReference type="EMBL" id="JBHFFA010000006">
    <property type="protein sequence ID" value="KAL2621348.1"/>
    <property type="molecule type" value="Genomic_DNA"/>
</dbReference>
<feature type="domain" description="Rhodanese" evidence="1">
    <location>
        <begin position="244"/>
        <end position="365"/>
    </location>
</feature>
<dbReference type="InterPro" id="IPR044690">
    <property type="entry name" value="CAS_plant"/>
</dbReference>
<dbReference type="InterPro" id="IPR001763">
    <property type="entry name" value="Rhodanese-like_dom"/>
</dbReference>
<accession>A0ABD1Y3U4</accession>
<dbReference type="SMART" id="SM00450">
    <property type="entry name" value="RHOD"/>
    <property type="match status" value="1"/>
</dbReference>
<dbReference type="PROSITE" id="PS50206">
    <property type="entry name" value="RHODANESE_3"/>
    <property type="match status" value="1"/>
</dbReference>
<dbReference type="AlphaFoldDB" id="A0ABD1Y3U4"/>
<dbReference type="PANTHER" id="PTHR34209">
    <property type="entry name" value="RHODANESE/CELL CYCLE CONTROL PHOSPHATASE SUPERFAMILY PROTEIN"/>
    <property type="match status" value="1"/>
</dbReference>
<reference evidence="2 3" key="1">
    <citation type="submission" date="2024-09" db="EMBL/GenBank/DDBJ databases">
        <title>Chromosome-scale assembly of Riccia fluitans.</title>
        <authorList>
            <person name="Paukszto L."/>
            <person name="Sawicki J."/>
            <person name="Karawczyk K."/>
            <person name="Piernik-Szablinska J."/>
            <person name="Szczecinska M."/>
            <person name="Mazdziarz M."/>
        </authorList>
    </citation>
    <scope>NUCLEOTIDE SEQUENCE [LARGE SCALE GENOMIC DNA]</scope>
    <source>
        <strain evidence="2">Rf_01</strain>
        <tissue evidence="2">Aerial parts of the thallus</tissue>
    </source>
</reference>
<evidence type="ECO:0000313" key="2">
    <source>
        <dbReference type="EMBL" id="KAL2621348.1"/>
    </source>
</evidence>
<organism evidence="2 3">
    <name type="scientific">Riccia fluitans</name>
    <dbReference type="NCBI Taxonomy" id="41844"/>
    <lineage>
        <taxon>Eukaryota</taxon>
        <taxon>Viridiplantae</taxon>
        <taxon>Streptophyta</taxon>
        <taxon>Embryophyta</taxon>
        <taxon>Marchantiophyta</taxon>
        <taxon>Marchantiopsida</taxon>
        <taxon>Marchantiidae</taxon>
        <taxon>Marchantiales</taxon>
        <taxon>Ricciaceae</taxon>
        <taxon>Riccia</taxon>
    </lineage>
</organism>
<dbReference type="Proteomes" id="UP001605036">
    <property type="component" value="Unassembled WGS sequence"/>
</dbReference>
<dbReference type="PANTHER" id="PTHR34209:SF1">
    <property type="entry name" value="CALCIUM SENSING RECEPTOR, CHLOROPLASTIC"/>
    <property type="match status" value="1"/>
</dbReference>
<gene>
    <name evidence="2" type="ORF">R1flu_001553</name>
</gene>
<name>A0ABD1Y3U4_9MARC</name>
<protein>
    <recommendedName>
        <fullName evidence="1">Rhodanese domain-containing protein</fullName>
    </recommendedName>
</protein>
<dbReference type="Pfam" id="PF00581">
    <property type="entry name" value="Rhodanese"/>
    <property type="match status" value="1"/>
</dbReference>